<protein>
    <submittedName>
        <fullName evidence="1">Uncharacterized protein</fullName>
    </submittedName>
</protein>
<evidence type="ECO:0000313" key="2">
    <source>
        <dbReference type="Proteomes" id="UP000006339"/>
    </source>
</evidence>
<sequence length="52" mass="6399">MVFAVKQIDSRTIKYQKNLIYFHKQIWSQRKQNFKIRKKFVLILSDTIVKNI</sequence>
<organism evidence="1 2">
    <name type="scientific">Leptospira kirschneri str. 200802841</name>
    <dbReference type="NCBI Taxonomy" id="1193047"/>
    <lineage>
        <taxon>Bacteria</taxon>
        <taxon>Pseudomonadati</taxon>
        <taxon>Spirochaetota</taxon>
        <taxon>Spirochaetia</taxon>
        <taxon>Leptospirales</taxon>
        <taxon>Leptospiraceae</taxon>
        <taxon>Leptospira</taxon>
    </lineage>
</organism>
<dbReference type="Proteomes" id="UP000006339">
    <property type="component" value="Unassembled WGS sequence"/>
</dbReference>
<dbReference type="AlphaFoldDB" id="A0A828Y7W8"/>
<gene>
    <name evidence="1" type="ORF">LEP1GSC131_3809</name>
</gene>
<reference evidence="1" key="1">
    <citation type="submission" date="2012-10" db="EMBL/GenBank/DDBJ databases">
        <authorList>
            <person name="Harkins D.M."/>
            <person name="Durkin A.S."/>
            <person name="Brinkac L.M."/>
            <person name="Selengut J.D."/>
            <person name="Sanka R."/>
            <person name="DePew J."/>
            <person name="Purushe J."/>
            <person name="Picardeau M."/>
            <person name="Werts C."/>
            <person name="Goarant C."/>
            <person name="Vinetz J.M."/>
            <person name="Sutton G.G."/>
            <person name="Nelson W.C."/>
            <person name="Fouts D.E."/>
        </authorList>
    </citation>
    <scope>NUCLEOTIDE SEQUENCE [LARGE SCALE GENOMIC DNA]</scope>
    <source>
        <strain evidence="1">200802841</strain>
    </source>
</reference>
<keyword evidence="2" id="KW-1185">Reference proteome</keyword>
<proteinExistence type="predicted"/>
<accession>A0A828Y7W8</accession>
<dbReference type="EMBL" id="AKWH02000008">
    <property type="protein sequence ID" value="EKO53502.1"/>
    <property type="molecule type" value="Genomic_DNA"/>
</dbReference>
<evidence type="ECO:0000313" key="1">
    <source>
        <dbReference type="EMBL" id="EKO53502.1"/>
    </source>
</evidence>
<name>A0A828Y7W8_9LEPT</name>
<comment type="caution">
    <text evidence="1">The sequence shown here is derived from an EMBL/GenBank/DDBJ whole genome shotgun (WGS) entry which is preliminary data.</text>
</comment>